<name>A0A285SX43_9BACL</name>
<evidence type="ECO:0000313" key="3">
    <source>
        <dbReference type="Proteomes" id="UP000219636"/>
    </source>
</evidence>
<feature type="transmembrane region" description="Helical" evidence="1">
    <location>
        <begin position="22"/>
        <end position="44"/>
    </location>
</feature>
<organism evidence="2 3">
    <name type="scientific">Ureibacillus xyleni</name>
    <dbReference type="NCBI Taxonomy" id="614648"/>
    <lineage>
        <taxon>Bacteria</taxon>
        <taxon>Bacillati</taxon>
        <taxon>Bacillota</taxon>
        <taxon>Bacilli</taxon>
        <taxon>Bacillales</taxon>
        <taxon>Caryophanaceae</taxon>
        <taxon>Ureibacillus</taxon>
    </lineage>
</organism>
<gene>
    <name evidence="2" type="ORF">SAMN05880501_10775</name>
</gene>
<keyword evidence="1" id="KW-1133">Transmembrane helix</keyword>
<evidence type="ECO:0000256" key="1">
    <source>
        <dbReference type="SAM" id="Phobius"/>
    </source>
</evidence>
<keyword evidence="3" id="KW-1185">Reference proteome</keyword>
<reference evidence="3" key="1">
    <citation type="submission" date="2017-08" db="EMBL/GenBank/DDBJ databases">
        <authorList>
            <person name="Varghese N."/>
            <person name="Submissions S."/>
        </authorList>
    </citation>
    <scope>NUCLEOTIDE SEQUENCE [LARGE SCALE GENOMIC DNA]</scope>
    <source>
        <strain evidence="3">JC22</strain>
    </source>
</reference>
<protein>
    <submittedName>
        <fullName evidence="2">Uncharacterized protein</fullName>
    </submittedName>
</protein>
<keyword evidence="1" id="KW-0472">Membrane</keyword>
<dbReference type="AlphaFoldDB" id="A0A285SX43"/>
<keyword evidence="1" id="KW-0812">Transmembrane</keyword>
<accession>A0A285SX43</accession>
<sequence length="45" mass="5137">MKVIRAINEYFLGDDVSISDRIWFYGLYAVSIFVTVLSLLPLVAK</sequence>
<evidence type="ECO:0000313" key="2">
    <source>
        <dbReference type="EMBL" id="SOC12925.1"/>
    </source>
</evidence>
<dbReference type="EMBL" id="OBMQ01000007">
    <property type="protein sequence ID" value="SOC12925.1"/>
    <property type="molecule type" value="Genomic_DNA"/>
</dbReference>
<proteinExistence type="predicted"/>
<dbReference type="Proteomes" id="UP000219636">
    <property type="component" value="Unassembled WGS sequence"/>
</dbReference>
<dbReference type="RefSeq" id="WP_161946669.1">
    <property type="nucleotide sequence ID" value="NZ_OBMQ01000007.1"/>
</dbReference>